<keyword evidence="7 8" id="KW-0472">Membrane</keyword>
<sequence length="353" mass="39213">MKIISEWFQRLFNDPQAVILIVVLTFGASVILLMGRDLAPLLAGLVIAYLLEGVVQLLQRSLHLPRLVGTVLVFVLFLAFVLLLLFGLLPLASRQFTQLIQQLPNMIVKGQNLLLSLPALYPEVISEAQVLGVINAVKTEIATWGQNVVSWSLAAGMGVIAITIYLVLVPLLVFFFLKDKELILQWVHSFLPNDHTLAQQVWREVDHQMGNYVRGKCVEILVVWVATYVAFAYMGLQYAMLLALMVGLSVIVPYIGAVVVTVPVALVAFFQWGWSSEFLWLLGVYLIVQGLDGNILVPLLFSEVVNLHPIAIIAAVLVFGGFWGFWGIFFAIPLATVVQSILKAWPRPLPLME</sequence>
<feature type="transmembrane region" description="Helical" evidence="8">
    <location>
        <begin position="278"/>
        <end position="301"/>
    </location>
</feature>
<evidence type="ECO:0000256" key="1">
    <source>
        <dbReference type="ARBA" id="ARBA00004651"/>
    </source>
</evidence>
<dbReference type="AlphaFoldDB" id="W6M2G4"/>
<name>W6M2G4_9GAMM</name>
<dbReference type="EMBL" id="CBTJ020000025">
    <property type="protein sequence ID" value="CDI01687.1"/>
    <property type="molecule type" value="Genomic_DNA"/>
</dbReference>
<accession>W6M2G4</accession>
<reference evidence="9" key="2">
    <citation type="submission" date="2014-03" db="EMBL/GenBank/DDBJ databases">
        <title>Candidatus Competibacter-lineage genomes retrieved from metagenomes reveal functional metabolic diversity.</title>
        <authorList>
            <person name="McIlroy S.J."/>
            <person name="Albertsen M."/>
            <person name="Andresen E.K."/>
            <person name="Saunders A.M."/>
            <person name="Kristiansen R."/>
            <person name="Stokholm-Bjerregaard M."/>
            <person name="Nielsen K.L."/>
            <person name="Nielsen P.H."/>
        </authorList>
    </citation>
    <scope>NUCLEOTIDE SEQUENCE</scope>
    <source>
        <strain evidence="9">Run_A_D11</strain>
    </source>
</reference>
<feature type="transmembrane region" description="Helical" evidence="8">
    <location>
        <begin position="217"/>
        <end position="236"/>
    </location>
</feature>
<dbReference type="PANTHER" id="PTHR21716">
    <property type="entry name" value="TRANSMEMBRANE PROTEIN"/>
    <property type="match status" value="1"/>
</dbReference>
<dbReference type="GO" id="GO:0005886">
    <property type="term" value="C:plasma membrane"/>
    <property type="evidence" value="ECO:0007669"/>
    <property type="project" value="UniProtKB-SubCell"/>
</dbReference>
<protein>
    <recommendedName>
        <fullName evidence="11">AI-2E family transporter</fullName>
    </recommendedName>
</protein>
<evidence type="ECO:0000256" key="8">
    <source>
        <dbReference type="SAM" id="Phobius"/>
    </source>
</evidence>
<dbReference type="PANTHER" id="PTHR21716:SF53">
    <property type="entry name" value="PERMEASE PERM-RELATED"/>
    <property type="match status" value="1"/>
</dbReference>
<evidence type="ECO:0000256" key="4">
    <source>
        <dbReference type="ARBA" id="ARBA00022475"/>
    </source>
</evidence>
<evidence type="ECO:0008006" key="11">
    <source>
        <dbReference type="Google" id="ProtNLM"/>
    </source>
</evidence>
<reference evidence="9" key="1">
    <citation type="submission" date="2013-07" db="EMBL/GenBank/DDBJ databases">
        <authorList>
            <person name="McIlroy S."/>
        </authorList>
    </citation>
    <scope>NUCLEOTIDE SEQUENCE [LARGE SCALE GENOMIC DNA]</scope>
    <source>
        <strain evidence="9">Run_A_D11</strain>
    </source>
</reference>
<evidence type="ECO:0000256" key="3">
    <source>
        <dbReference type="ARBA" id="ARBA00022448"/>
    </source>
</evidence>
<feature type="transmembrane region" description="Helical" evidence="8">
    <location>
        <begin position="242"/>
        <end position="266"/>
    </location>
</feature>
<dbReference type="RefSeq" id="WP_048671045.1">
    <property type="nucleotide sequence ID" value="NZ_CBTJ020000025.1"/>
</dbReference>
<evidence type="ECO:0000256" key="5">
    <source>
        <dbReference type="ARBA" id="ARBA00022692"/>
    </source>
</evidence>
<evidence type="ECO:0000313" key="9">
    <source>
        <dbReference type="EMBL" id="CDI01687.1"/>
    </source>
</evidence>
<feature type="transmembrane region" description="Helical" evidence="8">
    <location>
        <begin position="38"/>
        <end position="55"/>
    </location>
</feature>
<feature type="transmembrane region" description="Helical" evidence="8">
    <location>
        <begin position="307"/>
        <end position="338"/>
    </location>
</feature>
<evidence type="ECO:0000256" key="2">
    <source>
        <dbReference type="ARBA" id="ARBA00009773"/>
    </source>
</evidence>
<evidence type="ECO:0000256" key="7">
    <source>
        <dbReference type="ARBA" id="ARBA00023136"/>
    </source>
</evidence>
<keyword evidence="3" id="KW-0813">Transport</keyword>
<comment type="subcellular location">
    <subcellularLocation>
        <location evidence="1">Cell membrane</location>
        <topology evidence="1">Multi-pass membrane protein</topology>
    </subcellularLocation>
</comment>
<feature type="transmembrane region" description="Helical" evidence="8">
    <location>
        <begin position="12"/>
        <end position="32"/>
    </location>
</feature>
<comment type="similarity">
    <text evidence="2">Belongs to the autoinducer-2 exporter (AI-2E) (TC 2.A.86) family.</text>
</comment>
<proteinExistence type="inferred from homology"/>
<gene>
    <name evidence="9" type="ORF">BN873_20011</name>
</gene>
<dbReference type="GO" id="GO:0055085">
    <property type="term" value="P:transmembrane transport"/>
    <property type="evidence" value="ECO:0007669"/>
    <property type="project" value="TreeGrafter"/>
</dbReference>
<feature type="transmembrane region" description="Helical" evidence="8">
    <location>
        <begin position="153"/>
        <end position="177"/>
    </location>
</feature>
<dbReference type="Pfam" id="PF01594">
    <property type="entry name" value="AI-2E_transport"/>
    <property type="match status" value="1"/>
</dbReference>
<comment type="caution">
    <text evidence="9">The sequence shown here is derived from an EMBL/GenBank/DDBJ whole genome shotgun (WGS) entry which is preliminary data.</text>
</comment>
<evidence type="ECO:0000256" key="6">
    <source>
        <dbReference type="ARBA" id="ARBA00022989"/>
    </source>
</evidence>
<evidence type="ECO:0000313" key="10">
    <source>
        <dbReference type="Proteomes" id="UP000035760"/>
    </source>
</evidence>
<organism evidence="9 10">
    <name type="scientific">Candidatus Competibacter denitrificans Run_A_D11</name>
    <dbReference type="NCBI Taxonomy" id="1400863"/>
    <lineage>
        <taxon>Bacteria</taxon>
        <taxon>Pseudomonadati</taxon>
        <taxon>Pseudomonadota</taxon>
        <taxon>Gammaproteobacteria</taxon>
        <taxon>Candidatus Competibacteraceae</taxon>
        <taxon>Candidatus Competibacter</taxon>
    </lineage>
</organism>
<keyword evidence="4" id="KW-1003">Cell membrane</keyword>
<keyword evidence="10" id="KW-1185">Reference proteome</keyword>
<keyword evidence="6 8" id="KW-1133">Transmembrane helix</keyword>
<dbReference type="Proteomes" id="UP000035760">
    <property type="component" value="Unassembled WGS sequence"/>
</dbReference>
<feature type="transmembrane region" description="Helical" evidence="8">
    <location>
        <begin position="67"/>
        <end position="89"/>
    </location>
</feature>
<dbReference type="OrthoDB" id="5562213at2"/>
<keyword evidence="5 8" id="KW-0812">Transmembrane</keyword>
<dbReference type="STRING" id="1400863.BN873_20011"/>
<dbReference type="InterPro" id="IPR002549">
    <property type="entry name" value="AI-2E-like"/>
</dbReference>